<dbReference type="Gene3D" id="3.30.1330.60">
    <property type="entry name" value="OmpA-like domain"/>
    <property type="match status" value="1"/>
</dbReference>
<dbReference type="InterPro" id="IPR036737">
    <property type="entry name" value="OmpA-like_sf"/>
</dbReference>
<proteinExistence type="predicted"/>
<comment type="caution">
    <text evidence="1">The sequence shown here is derived from an EMBL/GenBank/DDBJ whole genome shotgun (WGS) entry which is preliminary data.</text>
</comment>
<accession>A0A375BQW8</accession>
<reference evidence="1" key="1">
    <citation type="submission" date="2018-01" db="EMBL/GenBank/DDBJ databases">
        <authorList>
            <person name="Clerissi C."/>
        </authorList>
    </citation>
    <scope>NUCLEOTIDE SEQUENCE</scope>
    <source>
        <strain evidence="1">Cupriavidus taiwanensis STM 3521</strain>
    </source>
</reference>
<dbReference type="EMBL" id="OFSP01000016">
    <property type="protein sequence ID" value="SOY50698.1"/>
    <property type="molecule type" value="Genomic_DNA"/>
</dbReference>
<evidence type="ECO:0000313" key="1">
    <source>
        <dbReference type="EMBL" id="SOY50698.1"/>
    </source>
</evidence>
<organism evidence="1">
    <name type="scientific">Cupriavidus taiwanensis</name>
    <dbReference type="NCBI Taxonomy" id="164546"/>
    <lineage>
        <taxon>Bacteria</taxon>
        <taxon>Pseudomonadati</taxon>
        <taxon>Pseudomonadota</taxon>
        <taxon>Betaproteobacteria</taxon>
        <taxon>Burkholderiales</taxon>
        <taxon>Burkholderiaceae</taxon>
        <taxon>Cupriavidus</taxon>
    </lineage>
</organism>
<gene>
    <name evidence="1" type="ORF">CBM2589_B230097</name>
</gene>
<dbReference type="SUPFAM" id="SSF103088">
    <property type="entry name" value="OmpA-like"/>
    <property type="match status" value="1"/>
</dbReference>
<evidence type="ECO:0008006" key="2">
    <source>
        <dbReference type="Google" id="ProtNLM"/>
    </source>
</evidence>
<dbReference type="Proteomes" id="UP000256297">
    <property type="component" value="Chromosome CBM2589_b"/>
</dbReference>
<name>A0A375BQW8_9BURK</name>
<dbReference type="AlphaFoldDB" id="A0A375BQW8"/>
<sequence length="198" mass="21564">MKYPTLLTYSDLLTIGTLRTRQRLEPECKTQGLLKMPTTSRVTLSVLSKALVALWIVYASIGNVHACSPGRSLDVSFLNESADLTAAEALRLAIWVAELKASFPNYEAFFIAGHVDSSEKGGKRLAEQRSTTVSRFLMDRAFSADRVHVATAGTNFSRPIEGLATRSTSIDFLPACPNQCCALPTHKAEEMGAPMPGR</sequence>
<protein>
    <recommendedName>
        <fullName evidence="2">OmpA-like domain-containing protein</fullName>
    </recommendedName>
</protein>